<evidence type="ECO:0000313" key="1">
    <source>
        <dbReference type="EMBL" id="PND03907.1"/>
    </source>
</evidence>
<proteinExistence type="predicted"/>
<gene>
    <name evidence="1" type="ORF">CXT95_03775</name>
</gene>
<sequence length="157" mass="17714">MPVTLKLSDEEARDLAEMLSTAATVAASNQQDGAEARLAAWGNLVSRLMKELSVTSKLKGRIAYADELGGYAFTREYEESAFFQDCLDEYRDNSFWADLVTRMADKAISEHLGPEYFENMPEDERRRTAEALEKSLWQECARYGIDRLGFILPPSDG</sequence>
<protein>
    <submittedName>
        <fullName evidence="1">Uncharacterized protein</fullName>
    </submittedName>
</protein>
<dbReference type="AlphaFoldDB" id="A0A2N8IF23"/>
<organism evidence="1 2">
    <name type="scientific">Akkermansia muciniphila</name>
    <dbReference type="NCBI Taxonomy" id="239935"/>
    <lineage>
        <taxon>Bacteria</taxon>
        <taxon>Pseudomonadati</taxon>
        <taxon>Verrucomicrobiota</taxon>
        <taxon>Verrucomicrobiia</taxon>
        <taxon>Verrucomicrobiales</taxon>
        <taxon>Akkermansiaceae</taxon>
        <taxon>Akkermansia</taxon>
    </lineage>
</organism>
<dbReference type="RefSeq" id="WP_046435760.1">
    <property type="nucleotide sequence ID" value="NZ_BAABSF010000002.1"/>
</dbReference>
<evidence type="ECO:0000313" key="2">
    <source>
        <dbReference type="Proteomes" id="UP000236075"/>
    </source>
</evidence>
<comment type="caution">
    <text evidence="1">The sequence shown here is derived from an EMBL/GenBank/DDBJ whole genome shotgun (WGS) entry which is preliminary data.</text>
</comment>
<reference evidence="1 2" key="1">
    <citation type="journal article" date="2017" name="BMC Genomics">
        <title>Genome sequencing of 39 Akkermansia muciniphila isolates reveals its population structure, genomic and functional diverisity, and global distribution in mammalian gut microbiotas.</title>
        <authorList>
            <person name="Guo X."/>
            <person name="Li S."/>
            <person name="Zhang J."/>
            <person name="Wu F."/>
            <person name="Li X."/>
            <person name="Wu D."/>
            <person name="Zhang M."/>
            <person name="Ou Z."/>
            <person name="Jie Z."/>
            <person name="Yan Q."/>
            <person name="Li P."/>
            <person name="Yi J."/>
            <person name="Peng Y."/>
        </authorList>
    </citation>
    <scope>NUCLEOTIDE SEQUENCE [LARGE SCALE GENOMIC DNA]</scope>
    <source>
        <strain evidence="1 2">GP28</strain>
    </source>
</reference>
<accession>A0A2N8IF23</accession>
<dbReference type="Proteomes" id="UP000236075">
    <property type="component" value="Unassembled WGS sequence"/>
</dbReference>
<dbReference type="EMBL" id="PJLB01000005">
    <property type="protein sequence ID" value="PND03907.1"/>
    <property type="molecule type" value="Genomic_DNA"/>
</dbReference>
<name>A0A2N8IF23_9BACT</name>